<protein>
    <submittedName>
        <fullName evidence="1">Uncharacterized protein</fullName>
    </submittedName>
</protein>
<dbReference type="EMBL" id="LAZR01012956">
    <property type="protein sequence ID" value="KKM24273.1"/>
    <property type="molecule type" value="Genomic_DNA"/>
</dbReference>
<comment type="caution">
    <text evidence="1">The sequence shown here is derived from an EMBL/GenBank/DDBJ whole genome shotgun (WGS) entry which is preliminary data.</text>
</comment>
<gene>
    <name evidence="1" type="ORF">LCGC14_1606700</name>
</gene>
<proteinExistence type="predicted"/>
<sequence>AQGKAAVLRELYNIPIDVARTLIDFDQQDNMRIKVNGSEEDHARSVI</sequence>
<name>A0A0F9KQC4_9ZZZZ</name>
<organism evidence="1">
    <name type="scientific">marine sediment metagenome</name>
    <dbReference type="NCBI Taxonomy" id="412755"/>
    <lineage>
        <taxon>unclassified sequences</taxon>
        <taxon>metagenomes</taxon>
        <taxon>ecological metagenomes</taxon>
    </lineage>
</organism>
<feature type="non-terminal residue" evidence="1">
    <location>
        <position position="1"/>
    </location>
</feature>
<reference evidence="1" key="1">
    <citation type="journal article" date="2015" name="Nature">
        <title>Complex archaea that bridge the gap between prokaryotes and eukaryotes.</title>
        <authorList>
            <person name="Spang A."/>
            <person name="Saw J.H."/>
            <person name="Jorgensen S.L."/>
            <person name="Zaremba-Niedzwiedzka K."/>
            <person name="Martijn J."/>
            <person name="Lind A.E."/>
            <person name="van Eijk R."/>
            <person name="Schleper C."/>
            <person name="Guy L."/>
            <person name="Ettema T.J."/>
        </authorList>
    </citation>
    <scope>NUCLEOTIDE SEQUENCE</scope>
</reference>
<evidence type="ECO:0000313" key="1">
    <source>
        <dbReference type="EMBL" id="KKM24273.1"/>
    </source>
</evidence>
<accession>A0A0F9KQC4</accession>
<dbReference type="AlphaFoldDB" id="A0A0F9KQC4"/>